<sequence length="35" mass="3996">KANTLVIKRMREVTKYINPLEGTMDLSALSNNFQV</sequence>
<feature type="non-terminal residue" evidence="1">
    <location>
        <position position="1"/>
    </location>
</feature>
<organism evidence="1">
    <name type="scientific">marine sediment metagenome</name>
    <dbReference type="NCBI Taxonomy" id="412755"/>
    <lineage>
        <taxon>unclassified sequences</taxon>
        <taxon>metagenomes</taxon>
        <taxon>ecological metagenomes</taxon>
    </lineage>
</organism>
<dbReference type="EMBL" id="LAZR01049765">
    <property type="protein sequence ID" value="KKK88877.1"/>
    <property type="molecule type" value="Genomic_DNA"/>
</dbReference>
<gene>
    <name evidence="1" type="ORF">LCGC14_2738720</name>
</gene>
<proteinExistence type="predicted"/>
<evidence type="ECO:0000313" key="1">
    <source>
        <dbReference type="EMBL" id="KKK88877.1"/>
    </source>
</evidence>
<comment type="caution">
    <text evidence="1">The sequence shown here is derived from an EMBL/GenBank/DDBJ whole genome shotgun (WGS) entry which is preliminary data.</text>
</comment>
<accession>A0A0F8Z540</accession>
<dbReference type="AlphaFoldDB" id="A0A0F8Z540"/>
<reference evidence="1" key="1">
    <citation type="journal article" date="2015" name="Nature">
        <title>Complex archaea that bridge the gap between prokaryotes and eukaryotes.</title>
        <authorList>
            <person name="Spang A."/>
            <person name="Saw J.H."/>
            <person name="Jorgensen S.L."/>
            <person name="Zaremba-Niedzwiedzka K."/>
            <person name="Martijn J."/>
            <person name="Lind A.E."/>
            <person name="van Eijk R."/>
            <person name="Schleper C."/>
            <person name="Guy L."/>
            <person name="Ettema T.J."/>
        </authorList>
    </citation>
    <scope>NUCLEOTIDE SEQUENCE</scope>
</reference>
<protein>
    <submittedName>
        <fullName evidence="1">Uncharacterized protein</fullName>
    </submittedName>
</protein>
<name>A0A0F8Z540_9ZZZZ</name>